<comment type="caution">
    <text evidence="3">The sequence shown here is derived from an EMBL/GenBank/DDBJ whole genome shotgun (WGS) entry which is preliminary data.</text>
</comment>
<gene>
    <name evidence="3" type="ORF">O4U47_15620</name>
</gene>
<dbReference type="EMBL" id="JAQFWP010000027">
    <property type="protein sequence ID" value="MDA2805944.1"/>
    <property type="molecule type" value="Genomic_DNA"/>
</dbReference>
<keyword evidence="2" id="KW-1133">Transmembrane helix</keyword>
<dbReference type="Proteomes" id="UP001165685">
    <property type="component" value="Unassembled WGS sequence"/>
</dbReference>
<proteinExistence type="predicted"/>
<feature type="transmembrane region" description="Helical" evidence="2">
    <location>
        <begin position="169"/>
        <end position="187"/>
    </location>
</feature>
<keyword evidence="2" id="KW-0812">Transmembrane</keyword>
<feature type="region of interest" description="Disordered" evidence="1">
    <location>
        <begin position="1"/>
        <end position="74"/>
    </location>
</feature>
<reference evidence="3" key="1">
    <citation type="submission" date="2023-01" db="EMBL/GenBank/DDBJ databases">
        <title>Draft genome sequence of Nocardiopsis sp. LSu2-4 isolated from halophytes.</title>
        <authorList>
            <person name="Duangmal K."/>
            <person name="Chantavorakit T."/>
        </authorList>
    </citation>
    <scope>NUCLEOTIDE SEQUENCE</scope>
    <source>
        <strain evidence="3">LSu2-4</strain>
    </source>
</reference>
<name>A0ABT4TMM1_9ACTN</name>
<evidence type="ECO:0000256" key="1">
    <source>
        <dbReference type="SAM" id="MobiDB-lite"/>
    </source>
</evidence>
<keyword evidence="2" id="KW-0472">Membrane</keyword>
<evidence type="ECO:0000256" key="2">
    <source>
        <dbReference type="SAM" id="Phobius"/>
    </source>
</evidence>
<feature type="transmembrane region" description="Helical" evidence="2">
    <location>
        <begin position="112"/>
        <end position="132"/>
    </location>
</feature>
<evidence type="ECO:0000313" key="3">
    <source>
        <dbReference type="EMBL" id="MDA2805944.1"/>
    </source>
</evidence>
<dbReference type="RefSeq" id="WP_270678594.1">
    <property type="nucleotide sequence ID" value="NZ_JAQFWP010000027.1"/>
</dbReference>
<protein>
    <submittedName>
        <fullName evidence="3">Uncharacterized protein</fullName>
    </submittedName>
</protein>
<feature type="compositionally biased region" description="Basic and acidic residues" evidence="1">
    <location>
        <begin position="1"/>
        <end position="16"/>
    </location>
</feature>
<feature type="transmembrane region" description="Helical" evidence="2">
    <location>
        <begin position="84"/>
        <end position="106"/>
    </location>
</feature>
<accession>A0ABT4TMM1</accession>
<organism evidence="3 4">
    <name type="scientific">Nocardiopsis suaedae</name>
    <dbReference type="NCBI Taxonomy" id="3018444"/>
    <lineage>
        <taxon>Bacteria</taxon>
        <taxon>Bacillati</taxon>
        <taxon>Actinomycetota</taxon>
        <taxon>Actinomycetes</taxon>
        <taxon>Streptosporangiales</taxon>
        <taxon>Nocardiopsidaceae</taxon>
        <taxon>Nocardiopsis</taxon>
    </lineage>
</organism>
<sequence>MTDRPHPAGGADRPDRPQYPGGTEYPEAETLPGGYHLPEQGAPRWRPAPEPADAGADEEAVAGTPFRRSTPARRKRIPELRGGGLARLIAVTVFFVMATGSAADYIDPSTRAFWHLLFWAGIGTAAVVSFARERRNGWEPGPRWVWPAAALGGTLLAELLIVLFGSPVILVASAVVGALFLFIVMLFG</sequence>
<keyword evidence="4" id="KW-1185">Reference proteome</keyword>
<evidence type="ECO:0000313" key="4">
    <source>
        <dbReference type="Proteomes" id="UP001165685"/>
    </source>
</evidence>
<feature type="transmembrane region" description="Helical" evidence="2">
    <location>
        <begin position="144"/>
        <end position="163"/>
    </location>
</feature>